<protein>
    <submittedName>
        <fullName evidence="1">Uncharacterized protein</fullName>
    </submittedName>
</protein>
<dbReference type="AlphaFoldDB" id="A0A0P4R6Y2"/>
<keyword evidence="2" id="KW-1185">Reference proteome</keyword>
<proteinExistence type="predicted"/>
<comment type="caution">
    <text evidence="1">The sequence shown here is derived from an EMBL/GenBank/DDBJ whole genome shotgun (WGS) entry which is preliminary data.</text>
</comment>
<reference evidence="2" key="1">
    <citation type="submission" date="2014-09" db="EMBL/GenBank/DDBJ databases">
        <title>Whole genome shotgun sequence of Streptomyces sp. NBRC 110027.</title>
        <authorList>
            <person name="Komaki H."/>
            <person name="Ichikawa N."/>
            <person name="Katano-Makiyama Y."/>
            <person name="Hosoyama A."/>
            <person name="Hashimoto M."/>
            <person name="Uohara A."/>
            <person name="Kitahashi Y."/>
            <person name="Ohji S."/>
            <person name="Kimura A."/>
            <person name="Yamazoe A."/>
            <person name="Igarashi Y."/>
            <person name="Fujita N."/>
        </authorList>
    </citation>
    <scope>NUCLEOTIDE SEQUENCE [LARGE SCALE GENOMIC DNA]</scope>
    <source>
        <strain evidence="2">NBRC 110027</strain>
    </source>
</reference>
<organism evidence="1 2">
    <name type="scientific">Streptomyces lydicamycinicus</name>
    <dbReference type="NCBI Taxonomy" id="1546107"/>
    <lineage>
        <taxon>Bacteria</taxon>
        <taxon>Bacillati</taxon>
        <taxon>Actinomycetota</taxon>
        <taxon>Actinomycetes</taxon>
        <taxon>Kitasatosporales</taxon>
        <taxon>Streptomycetaceae</taxon>
        <taxon>Streptomyces</taxon>
    </lineage>
</organism>
<evidence type="ECO:0000313" key="2">
    <source>
        <dbReference type="Proteomes" id="UP000048965"/>
    </source>
</evidence>
<sequence>MPTLHLKKIKCIEQEDWTFHDDVVIKVNGAVVNFHSMDAGDTDTLDEYVNFTGKALIQIYEADYGDDDDDFLGAHTVRRGSGVLEFTGDDAHYKLSYAVE</sequence>
<evidence type="ECO:0000313" key="1">
    <source>
        <dbReference type="EMBL" id="GAO08199.1"/>
    </source>
</evidence>
<reference evidence="1 2" key="2">
    <citation type="journal article" date="2015" name="Stand. Genomic Sci.">
        <title>Draft genome sequence of marine-derived Streptomyces sp. TP-A0598, a producer of anti-MRSA antibiotic lydicamycins.</title>
        <authorList>
            <person name="Komaki H."/>
            <person name="Ichikawa N."/>
            <person name="Hosoyama A."/>
            <person name="Fujita N."/>
            <person name="Igarashi Y."/>
        </authorList>
    </citation>
    <scope>NUCLEOTIDE SEQUENCE [LARGE SCALE GENOMIC DNA]</scope>
    <source>
        <strain evidence="1 2">NBRC 110027</strain>
    </source>
</reference>
<accession>A0A0P4R6Y2</accession>
<name>A0A0P4R6Y2_9ACTN</name>
<gene>
    <name evidence="1" type="ORF">TPA0598_03_06600</name>
</gene>
<dbReference type="EMBL" id="BBNO01000003">
    <property type="protein sequence ID" value="GAO08199.1"/>
    <property type="molecule type" value="Genomic_DNA"/>
</dbReference>
<dbReference type="RefSeq" id="WP_042153355.1">
    <property type="nucleotide sequence ID" value="NZ_BBNO01000003.1"/>
</dbReference>
<dbReference type="Proteomes" id="UP000048965">
    <property type="component" value="Unassembled WGS sequence"/>
</dbReference>